<dbReference type="RefSeq" id="XP_029287433.1">
    <property type="nucleotide sequence ID" value="XM_029431573.1"/>
</dbReference>
<dbReference type="SMART" id="SM01268">
    <property type="entry name" value="BTD"/>
    <property type="match status" value="1"/>
</dbReference>
<dbReference type="InParanoid" id="A0A6J2PMQ7"/>
<dbReference type="InterPro" id="IPR038007">
    <property type="entry name" value="RBP-Jkappa_IPT"/>
</dbReference>
<evidence type="ECO:0000256" key="7">
    <source>
        <dbReference type="SAM" id="MobiDB-lite"/>
    </source>
</evidence>
<evidence type="ECO:0000256" key="5">
    <source>
        <dbReference type="ARBA" id="ARBA00023163"/>
    </source>
</evidence>
<dbReference type="Proteomes" id="UP000504630">
    <property type="component" value="Chromosome 5"/>
</dbReference>
<dbReference type="InterPro" id="IPR013783">
    <property type="entry name" value="Ig-like_fold"/>
</dbReference>
<evidence type="ECO:0000256" key="3">
    <source>
        <dbReference type="ARBA" id="ARBA00023015"/>
    </source>
</evidence>
<dbReference type="CTD" id="11317"/>
<dbReference type="GO" id="GO:0001228">
    <property type="term" value="F:DNA-binding transcription activator activity, RNA polymerase II-specific"/>
    <property type="evidence" value="ECO:0007669"/>
    <property type="project" value="InterPro"/>
</dbReference>
<keyword evidence="3" id="KW-0805">Transcription regulation</keyword>
<evidence type="ECO:0000256" key="4">
    <source>
        <dbReference type="ARBA" id="ARBA00023125"/>
    </source>
</evidence>
<dbReference type="PANTHER" id="PTHR10665">
    <property type="entry name" value="RECOMBINING BINDING PROTEIN SUPPRESSOR OF HAIRLESS"/>
    <property type="match status" value="1"/>
</dbReference>
<dbReference type="Gene3D" id="2.60.40.1450">
    <property type="entry name" value="LAG1, DNA binding domain"/>
    <property type="match status" value="1"/>
</dbReference>
<dbReference type="Gene3D" id="2.80.10.50">
    <property type="match status" value="1"/>
</dbReference>
<feature type="compositionally biased region" description="Polar residues" evidence="7">
    <location>
        <begin position="1"/>
        <end position="21"/>
    </location>
</feature>
<dbReference type="InterPro" id="IPR036358">
    <property type="entry name" value="BTD_sf"/>
</dbReference>
<dbReference type="InterPro" id="IPR008967">
    <property type="entry name" value="p53-like_TF_DNA-bd_sf"/>
</dbReference>
<evidence type="ECO:0000256" key="2">
    <source>
        <dbReference type="ARBA" id="ARBA00009704"/>
    </source>
</evidence>
<dbReference type="KEGG" id="cgob:115008180"/>
<dbReference type="SUPFAM" id="SSF110217">
    <property type="entry name" value="DNA-binding protein LAG-1 (CSL)"/>
    <property type="match status" value="1"/>
</dbReference>
<dbReference type="InterPro" id="IPR037095">
    <property type="entry name" value="RBP-J/Cbf11_DNA-bd_sf"/>
</dbReference>
<evidence type="ECO:0000259" key="9">
    <source>
        <dbReference type="SMART" id="SM01268"/>
    </source>
</evidence>
<name>A0A6J2PMQ7_COTGO</name>
<dbReference type="InterPro" id="IPR014756">
    <property type="entry name" value="Ig_E-set"/>
</dbReference>
<dbReference type="InterPro" id="IPR040159">
    <property type="entry name" value="CLS_fam"/>
</dbReference>
<evidence type="ECO:0000313" key="11">
    <source>
        <dbReference type="RefSeq" id="XP_029287433.1"/>
    </source>
</evidence>
<dbReference type="Gene3D" id="2.60.40.10">
    <property type="entry name" value="Immunoglobulins"/>
    <property type="match status" value="1"/>
</dbReference>
<dbReference type="OrthoDB" id="5600360at2759"/>
<dbReference type="SUPFAM" id="SSF81296">
    <property type="entry name" value="E set domains"/>
    <property type="match status" value="1"/>
</dbReference>
<dbReference type="GO" id="GO:0005634">
    <property type="term" value="C:nucleus"/>
    <property type="evidence" value="ECO:0007669"/>
    <property type="project" value="UniProtKB-SubCell"/>
</dbReference>
<evidence type="ECO:0000256" key="6">
    <source>
        <dbReference type="ARBA" id="ARBA00023242"/>
    </source>
</evidence>
<dbReference type="GO" id="GO:0000978">
    <property type="term" value="F:RNA polymerase II cis-regulatory region sequence-specific DNA binding"/>
    <property type="evidence" value="ECO:0007669"/>
    <property type="project" value="InterPro"/>
</dbReference>
<sequence>MQQFVSFNPTETTQPGFSQADSAPLYPPPLSPDPGSPLTHLGTLLAGHDAPRSGGWDRRVDLGFQLLGREAHADQSVTILHAKVAQKSYGNEKRFFCPPPCVYISGHGWRVMQNHLTAAGYGDSVYGVCGYMCLDSSSQSQADTFKLVFDEQPNSRMFASAKSLFISDQDKRKHFCLLLRLFLGNRQEVGSFQSRMIKVISKPSQKRQSMKNADLCISSCSRVALFNRLRSQTVSTRYLSVDRGAFIASARQWTAFTITLVEDQRADQGDFVLSEGFICYGCVVQLVCSESGVSLPPMLIRKVNKQHAILDVDEPVSQLHKCAFQFRDNPHAYLCLSNDAIIQHQAPSCAGDPSRAALNDGSCWTIIGVEAVEFTFNQGPTCIQTPVTPFPVITGLEVNGGGHVAMLEIHGENFSPHLKVWFGNSEAETMFKSPKSLLCVVPDVSVFSDGWRCLRRIITVPLSLIRLDGLIYRTSFSFTYTPELQPPPLALRGAAGGGKREGGMEGSQQDDVLLETIHQEFTRANFHLFMQS</sequence>
<dbReference type="AlphaFoldDB" id="A0A6J2PMQ7"/>
<feature type="region of interest" description="Disordered" evidence="7">
    <location>
        <begin position="1"/>
        <end position="40"/>
    </location>
</feature>
<evidence type="ECO:0000259" key="8">
    <source>
        <dbReference type="SMART" id="SM01267"/>
    </source>
</evidence>
<dbReference type="Pfam" id="PF09271">
    <property type="entry name" value="LAG1-DNAbind"/>
    <property type="match status" value="1"/>
</dbReference>
<dbReference type="GO" id="GO:0007399">
    <property type="term" value="P:nervous system development"/>
    <property type="evidence" value="ECO:0007669"/>
    <property type="project" value="UniProtKB-ARBA"/>
</dbReference>
<dbReference type="SMART" id="SM01267">
    <property type="entry name" value="LAG1_DNAbind"/>
    <property type="match status" value="1"/>
</dbReference>
<comment type="similarity">
    <text evidence="2">Belongs to the Su(H) family.</text>
</comment>
<dbReference type="GeneID" id="115008180"/>
<keyword evidence="10" id="KW-1185">Reference proteome</keyword>
<dbReference type="FunFam" id="2.80.10.50:FF:000003">
    <property type="entry name" value="recombining binding protein suppressor of hairless"/>
    <property type="match status" value="1"/>
</dbReference>
<accession>A0A6J2PMQ7</accession>
<comment type="subcellular location">
    <subcellularLocation>
        <location evidence="1">Nucleus</location>
    </subcellularLocation>
</comment>
<dbReference type="Pfam" id="PF20144">
    <property type="entry name" value="TIG_SUH"/>
    <property type="match status" value="1"/>
</dbReference>
<keyword evidence="4" id="KW-0238">DNA-binding</keyword>
<evidence type="ECO:0000256" key="1">
    <source>
        <dbReference type="ARBA" id="ARBA00004123"/>
    </source>
</evidence>
<dbReference type="Pfam" id="PF09270">
    <property type="entry name" value="BTD"/>
    <property type="match status" value="1"/>
</dbReference>
<dbReference type="InterPro" id="IPR015350">
    <property type="entry name" value="Beta-trefoil_DNA-bd_dom"/>
</dbReference>
<feature type="domain" description="RBP-J/Cbf11/Cbf12 DNA binding" evidence="8">
    <location>
        <begin position="76"/>
        <end position="214"/>
    </location>
</feature>
<feature type="compositionally biased region" description="Pro residues" evidence="7">
    <location>
        <begin position="25"/>
        <end position="35"/>
    </location>
</feature>
<gene>
    <name evidence="11" type="primary">rbpjl</name>
</gene>
<dbReference type="SUPFAM" id="SSF49417">
    <property type="entry name" value="p53-like transcription factors"/>
    <property type="match status" value="1"/>
</dbReference>
<organism evidence="10 11">
    <name type="scientific">Cottoperca gobio</name>
    <name type="common">Frogmouth</name>
    <name type="synonym">Aphritis gobio</name>
    <dbReference type="NCBI Taxonomy" id="56716"/>
    <lineage>
        <taxon>Eukaryota</taxon>
        <taxon>Metazoa</taxon>
        <taxon>Chordata</taxon>
        <taxon>Craniata</taxon>
        <taxon>Vertebrata</taxon>
        <taxon>Euteleostomi</taxon>
        <taxon>Actinopterygii</taxon>
        <taxon>Neopterygii</taxon>
        <taxon>Teleostei</taxon>
        <taxon>Neoteleostei</taxon>
        <taxon>Acanthomorphata</taxon>
        <taxon>Eupercaria</taxon>
        <taxon>Perciformes</taxon>
        <taxon>Notothenioidei</taxon>
        <taxon>Bovichtidae</taxon>
        <taxon>Cottoperca</taxon>
    </lineage>
</organism>
<keyword evidence="5" id="KW-0804">Transcription</keyword>
<evidence type="ECO:0000313" key="10">
    <source>
        <dbReference type="Proteomes" id="UP000504630"/>
    </source>
</evidence>
<protein>
    <submittedName>
        <fullName evidence="11">Recombining binding protein suppressor of hairless-like protein isoform X1</fullName>
    </submittedName>
</protein>
<feature type="domain" description="Beta-trefoil DNA-binding" evidence="9">
    <location>
        <begin position="215"/>
        <end position="364"/>
    </location>
</feature>
<dbReference type="InterPro" id="IPR015351">
    <property type="entry name" value="RBP-J/Cbf11/Cbf12_DNA-bd"/>
</dbReference>
<keyword evidence="6" id="KW-0539">Nucleus</keyword>
<proteinExistence type="inferred from homology"/>
<reference evidence="11" key="1">
    <citation type="submission" date="2025-08" db="UniProtKB">
        <authorList>
            <consortium name="RefSeq"/>
        </authorList>
    </citation>
    <scope>IDENTIFICATION</scope>
</reference>